<accession>A0ABQ6JHE3</accession>
<keyword evidence="2" id="KW-1185">Reference proteome</keyword>
<comment type="caution">
    <text evidence="1">The sequence shown here is derived from an EMBL/GenBank/DDBJ whole genome shotgun (WGS) entry which is preliminary data.</text>
</comment>
<evidence type="ECO:0000313" key="1">
    <source>
        <dbReference type="EMBL" id="GMA86971.1"/>
    </source>
</evidence>
<dbReference type="EMBL" id="BSUZ01000001">
    <property type="protein sequence ID" value="GMA86971.1"/>
    <property type="molecule type" value="Genomic_DNA"/>
</dbReference>
<sequence>MVRSAQFHDMARQALGWGRDAAGPGTSQVPALRIQPIAVPALVQPAARGRRGRHPGDLEVAGPRVELLPRLSAAYAATRGDDVRVVDVPAGEAVDGGVLLPGADALLAGPTFAEWLAGQPTAATGR</sequence>
<organism evidence="1 2">
    <name type="scientific">Angustibacter aerolatus</name>
    <dbReference type="NCBI Taxonomy" id="1162965"/>
    <lineage>
        <taxon>Bacteria</taxon>
        <taxon>Bacillati</taxon>
        <taxon>Actinomycetota</taxon>
        <taxon>Actinomycetes</taxon>
        <taxon>Kineosporiales</taxon>
        <taxon>Kineosporiaceae</taxon>
    </lineage>
</organism>
<protein>
    <submittedName>
        <fullName evidence="1">Uncharacterized protein</fullName>
    </submittedName>
</protein>
<reference evidence="2" key="1">
    <citation type="journal article" date="2019" name="Int. J. Syst. Evol. Microbiol.">
        <title>The Global Catalogue of Microorganisms (GCM) 10K type strain sequencing project: providing services to taxonomists for standard genome sequencing and annotation.</title>
        <authorList>
            <consortium name="The Broad Institute Genomics Platform"/>
            <consortium name="The Broad Institute Genome Sequencing Center for Infectious Disease"/>
            <person name="Wu L."/>
            <person name="Ma J."/>
        </authorList>
    </citation>
    <scope>NUCLEOTIDE SEQUENCE [LARGE SCALE GENOMIC DNA]</scope>
    <source>
        <strain evidence="2">NBRC 108730</strain>
    </source>
</reference>
<evidence type="ECO:0000313" key="2">
    <source>
        <dbReference type="Proteomes" id="UP001157017"/>
    </source>
</evidence>
<gene>
    <name evidence="1" type="ORF">GCM10025868_22210</name>
</gene>
<name>A0ABQ6JHE3_9ACTN</name>
<proteinExistence type="predicted"/>
<dbReference type="Proteomes" id="UP001157017">
    <property type="component" value="Unassembled WGS sequence"/>
</dbReference>